<feature type="region of interest" description="Disordered" evidence="1">
    <location>
        <begin position="127"/>
        <end position="176"/>
    </location>
</feature>
<dbReference type="EMBL" id="LR796475">
    <property type="protein sequence ID" value="CAB4147208.1"/>
    <property type="molecule type" value="Genomic_DNA"/>
</dbReference>
<feature type="compositionally biased region" description="Basic and acidic residues" evidence="1">
    <location>
        <begin position="127"/>
        <end position="162"/>
    </location>
</feature>
<reference evidence="2" key="1">
    <citation type="submission" date="2020-04" db="EMBL/GenBank/DDBJ databases">
        <authorList>
            <person name="Chiriac C."/>
            <person name="Salcher M."/>
            <person name="Ghai R."/>
            <person name="Kavagutti S V."/>
        </authorList>
    </citation>
    <scope>NUCLEOTIDE SEQUENCE</scope>
</reference>
<protein>
    <submittedName>
        <fullName evidence="2">Uncharacterized protein</fullName>
    </submittedName>
</protein>
<gene>
    <name evidence="2" type="ORF">UFOVP505_19</name>
</gene>
<sequence length="337" mass="37926">MKTRWSDDAARIFALLGNQPIAYHPALGRLFGIETSLVFVQSLWFQSDADQRGAESWSIRDNAFADRIGFTHEQLRRHIRPLLDSVTLDGRALLRARVTGFGRQKTTEYRLDTGLALNYIRSRAPELAKKADSPKSSNDDYEKRQTHRMDALKDRERIKESGGGDAPTETPQTDSTHPAVLAFWEASGRRFWPAAGLVPAIIREVGDDPARVALFQSIQAARLLRGELLMNLDKAFAYLKAGHIPAAARVEASGRRRGQSTRMPQIPDPTPEERAASEERARQRLATRRANPEAVRGQLATWIVKRDTATDDKAREYATQYVSRLQDQLQTITQEVP</sequence>
<evidence type="ECO:0000313" key="2">
    <source>
        <dbReference type="EMBL" id="CAB4147208.1"/>
    </source>
</evidence>
<feature type="region of interest" description="Disordered" evidence="1">
    <location>
        <begin position="250"/>
        <end position="292"/>
    </location>
</feature>
<proteinExistence type="predicted"/>
<organism evidence="2">
    <name type="scientific">uncultured Caudovirales phage</name>
    <dbReference type="NCBI Taxonomy" id="2100421"/>
    <lineage>
        <taxon>Viruses</taxon>
        <taxon>Duplodnaviria</taxon>
        <taxon>Heunggongvirae</taxon>
        <taxon>Uroviricota</taxon>
        <taxon>Caudoviricetes</taxon>
        <taxon>Peduoviridae</taxon>
        <taxon>Maltschvirus</taxon>
        <taxon>Maltschvirus maltsch</taxon>
    </lineage>
</organism>
<accession>A0A6J5ML00</accession>
<evidence type="ECO:0000256" key="1">
    <source>
        <dbReference type="SAM" id="MobiDB-lite"/>
    </source>
</evidence>
<feature type="compositionally biased region" description="Basic and acidic residues" evidence="1">
    <location>
        <begin position="271"/>
        <end position="282"/>
    </location>
</feature>
<name>A0A6J5ML00_9CAUD</name>